<feature type="non-terminal residue" evidence="2">
    <location>
        <position position="1"/>
    </location>
</feature>
<dbReference type="EMBL" id="BKCJ011256637">
    <property type="protein sequence ID" value="GFD11062.1"/>
    <property type="molecule type" value="Genomic_DNA"/>
</dbReference>
<name>A0A699TK32_TANCI</name>
<evidence type="ECO:0000256" key="1">
    <source>
        <dbReference type="SAM" id="Phobius"/>
    </source>
</evidence>
<proteinExistence type="predicted"/>
<organism evidence="2">
    <name type="scientific">Tanacetum cinerariifolium</name>
    <name type="common">Dalmatian daisy</name>
    <name type="synonym">Chrysanthemum cinerariifolium</name>
    <dbReference type="NCBI Taxonomy" id="118510"/>
    <lineage>
        <taxon>Eukaryota</taxon>
        <taxon>Viridiplantae</taxon>
        <taxon>Streptophyta</taxon>
        <taxon>Embryophyta</taxon>
        <taxon>Tracheophyta</taxon>
        <taxon>Spermatophyta</taxon>
        <taxon>Magnoliopsida</taxon>
        <taxon>eudicotyledons</taxon>
        <taxon>Gunneridae</taxon>
        <taxon>Pentapetalae</taxon>
        <taxon>asterids</taxon>
        <taxon>campanulids</taxon>
        <taxon>Asterales</taxon>
        <taxon>Asteraceae</taxon>
        <taxon>Asteroideae</taxon>
        <taxon>Anthemideae</taxon>
        <taxon>Anthemidinae</taxon>
        <taxon>Tanacetum</taxon>
    </lineage>
</organism>
<accession>A0A699TK32</accession>
<evidence type="ECO:0000313" key="2">
    <source>
        <dbReference type="EMBL" id="GFD11062.1"/>
    </source>
</evidence>
<reference evidence="2" key="1">
    <citation type="journal article" date="2019" name="Sci. Rep.">
        <title>Draft genome of Tanacetum cinerariifolium, the natural source of mosquito coil.</title>
        <authorList>
            <person name="Yamashiro T."/>
            <person name="Shiraishi A."/>
            <person name="Satake H."/>
            <person name="Nakayama K."/>
        </authorList>
    </citation>
    <scope>NUCLEOTIDE SEQUENCE</scope>
</reference>
<dbReference type="AlphaFoldDB" id="A0A699TK32"/>
<protein>
    <submittedName>
        <fullName evidence="2">Uncharacterized protein</fullName>
    </submittedName>
</protein>
<keyword evidence="1" id="KW-1133">Transmembrane helix</keyword>
<sequence>KAIGVISIWVLKFRAVSFEVYLSSELIATVALLIIVVIAVVVVGIVVIAVVVVGGGGVVIIVGICRSDSTVPVQMANPFAIIAPRPGQCSASYSAVASSDCF</sequence>
<gene>
    <name evidence="2" type="ORF">Tci_883031</name>
</gene>
<keyword evidence="1" id="KW-0472">Membrane</keyword>
<feature type="transmembrane region" description="Helical" evidence="1">
    <location>
        <begin position="32"/>
        <end position="65"/>
    </location>
</feature>
<comment type="caution">
    <text evidence="2">The sequence shown here is derived from an EMBL/GenBank/DDBJ whole genome shotgun (WGS) entry which is preliminary data.</text>
</comment>
<keyword evidence="1" id="KW-0812">Transmembrane</keyword>